<organism evidence="1 2">
    <name type="scientific">Psophocarpus tetragonolobus</name>
    <name type="common">Winged bean</name>
    <name type="synonym">Dolichos tetragonolobus</name>
    <dbReference type="NCBI Taxonomy" id="3891"/>
    <lineage>
        <taxon>Eukaryota</taxon>
        <taxon>Viridiplantae</taxon>
        <taxon>Streptophyta</taxon>
        <taxon>Embryophyta</taxon>
        <taxon>Tracheophyta</taxon>
        <taxon>Spermatophyta</taxon>
        <taxon>Magnoliopsida</taxon>
        <taxon>eudicotyledons</taxon>
        <taxon>Gunneridae</taxon>
        <taxon>Pentapetalae</taxon>
        <taxon>rosids</taxon>
        <taxon>fabids</taxon>
        <taxon>Fabales</taxon>
        <taxon>Fabaceae</taxon>
        <taxon>Papilionoideae</taxon>
        <taxon>50 kb inversion clade</taxon>
        <taxon>NPAAA clade</taxon>
        <taxon>indigoferoid/millettioid clade</taxon>
        <taxon>Phaseoleae</taxon>
        <taxon>Psophocarpus</taxon>
    </lineage>
</organism>
<sequence length="83" mass="9507">MILIVPFDASCLLNTIQMDLVSTHRKLQIDISYIYRILGFGRDKEGGCFKILMRRDIPGKIIKSLNLQEPTGFVILYCVPPEH</sequence>
<accession>A0AAN9XMK8</accession>
<proteinExistence type="predicted"/>
<reference evidence="1 2" key="1">
    <citation type="submission" date="2024-01" db="EMBL/GenBank/DDBJ databases">
        <title>The genomes of 5 underutilized Papilionoideae crops provide insights into root nodulation and disease resistanc.</title>
        <authorList>
            <person name="Jiang F."/>
        </authorList>
    </citation>
    <scope>NUCLEOTIDE SEQUENCE [LARGE SCALE GENOMIC DNA]</scope>
    <source>
        <strain evidence="1">DUOXIRENSHENG_FW03</strain>
        <tissue evidence="1">Leaves</tissue>
    </source>
</reference>
<evidence type="ECO:0000313" key="2">
    <source>
        <dbReference type="Proteomes" id="UP001386955"/>
    </source>
</evidence>
<dbReference type="AlphaFoldDB" id="A0AAN9XMK8"/>
<name>A0AAN9XMK8_PSOTE</name>
<keyword evidence="2" id="KW-1185">Reference proteome</keyword>
<dbReference type="Proteomes" id="UP001386955">
    <property type="component" value="Unassembled WGS sequence"/>
</dbReference>
<dbReference type="EMBL" id="JAYMYS010000003">
    <property type="protein sequence ID" value="KAK7399069.1"/>
    <property type="molecule type" value="Genomic_DNA"/>
</dbReference>
<gene>
    <name evidence="1" type="ORF">VNO78_10244</name>
</gene>
<evidence type="ECO:0000313" key="1">
    <source>
        <dbReference type="EMBL" id="KAK7399069.1"/>
    </source>
</evidence>
<protein>
    <submittedName>
        <fullName evidence="1">Uncharacterized protein</fullName>
    </submittedName>
</protein>
<comment type="caution">
    <text evidence="1">The sequence shown here is derived from an EMBL/GenBank/DDBJ whole genome shotgun (WGS) entry which is preliminary data.</text>
</comment>